<organism evidence="1 2">
    <name type="scientific">Trichoderma breve</name>
    <dbReference type="NCBI Taxonomy" id="2034170"/>
    <lineage>
        <taxon>Eukaryota</taxon>
        <taxon>Fungi</taxon>
        <taxon>Dikarya</taxon>
        <taxon>Ascomycota</taxon>
        <taxon>Pezizomycotina</taxon>
        <taxon>Sordariomycetes</taxon>
        <taxon>Hypocreomycetidae</taxon>
        <taxon>Hypocreales</taxon>
        <taxon>Hypocreaceae</taxon>
        <taxon>Trichoderma</taxon>
    </lineage>
</organism>
<proteinExistence type="predicted"/>
<evidence type="ECO:0000313" key="2">
    <source>
        <dbReference type="Proteomes" id="UP001140511"/>
    </source>
</evidence>
<comment type="caution">
    <text evidence="1">The sequence shown here is derived from an EMBL/GenBank/DDBJ whole genome shotgun (WGS) entry which is preliminary data.</text>
</comment>
<name>A0A9W9BMU8_9HYPO</name>
<dbReference type="RefSeq" id="XP_056031959.1">
    <property type="nucleotide sequence ID" value="XM_056171067.1"/>
</dbReference>
<dbReference type="Proteomes" id="UP001140511">
    <property type="component" value="Unassembled WGS sequence"/>
</dbReference>
<reference evidence="1" key="1">
    <citation type="submission" date="2022-09" db="EMBL/GenBank/DDBJ databases">
        <title>Chromosome-level assembly of Trichoderma breve T069, a fungus used in development of biopesticide product.</title>
        <authorList>
            <person name="Lin R."/>
            <person name="Liu T."/>
        </authorList>
    </citation>
    <scope>NUCLEOTIDE SEQUENCE</scope>
    <source>
        <strain evidence="1">T069</strain>
    </source>
</reference>
<dbReference type="AlphaFoldDB" id="A0A9W9BMU8"/>
<sequence length="542" mass="61568">MTNSLEILGAVETVLGLGSRIYKFFSDVKDAPEEVRQMCAQLQLLQKLFPEIARSISELVHAMPLSLEIIFACLKGCETEFNTLWLAVEPLRTEPGIIWSDVLNKIAASVKWVVKTEEFEKFTKNLETAKQTLVLAMLLAGMRVDSVVLDELSSIDTKLDAYGRTLNSHLHHVHKKIAFQLEQLEYRFLQRIDILSGTAAEVHGQNNLRVTELYDSIIPNELLQTGDLSTVQSVDSNVDFAVSSSGTLDIGPVDFPFENQQEDIANQTKKDIEILDSLLPGFRDAIRQWEVVAYANGADDPENIAVESSSSTFSNVINQLKEVEERQATKRHNRFGGIFEKINDFTQGAMLLDPIGISTVAYAGMGLIFEAARQWAEYFELIREALREMQDALETCTREYELYPEPKLKVIIMELYTESFSGMTIVLKVLREKSKVWAQGRNTQILKDTIAKIRRSSQKVMKEVEYLHRRELRQAHLRLREIDRKQDQVIRALDEQKKILISMQEEQKALNLINDHQKVVQMLQQLLAKFPPPAAVGASISE</sequence>
<keyword evidence="2" id="KW-1185">Reference proteome</keyword>
<evidence type="ECO:0008006" key="3">
    <source>
        <dbReference type="Google" id="ProtNLM"/>
    </source>
</evidence>
<protein>
    <recommendedName>
        <fullName evidence="3">Fungal N-terminal domain-containing protein</fullName>
    </recommendedName>
</protein>
<dbReference type="GeneID" id="80865755"/>
<evidence type="ECO:0000313" key="1">
    <source>
        <dbReference type="EMBL" id="KAJ4862903.1"/>
    </source>
</evidence>
<accession>A0A9W9BMU8</accession>
<gene>
    <name evidence="1" type="ORF">T069G_03857</name>
</gene>
<dbReference type="EMBL" id="JAOPEN010000002">
    <property type="protein sequence ID" value="KAJ4862903.1"/>
    <property type="molecule type" value="Genomic_DNA"/>
</dbReference>